<feature type="binding site" evidence="6">
    <location>
        <position position="105"/>
    </location>
    <ligand>
        <name>a divalent metal cation</name>
        <dbReference type="ChEBI" id="CHEBI:60240"/>
        <label>1</label>
    </ligand>
</feature>
<evidence type="ECO:0000256" key="3">
    <source>
        <dbReference type="ARBA" id="ARBA00022670"/>
    </source>
</evidence>
<keyword evidence="2 6" id="KW-0031">Aminopeptidase</keyword>
<evidence type="ECO:0000256" key="1">
    <source>
        <dbReference type="ARBA" id="ARBA00002521"/>
    </source>
</evidence>
<feature type="binding site" evidence="6">
    <location>
        <position position="88"/>
    </location>
    <ligand>
        <name>substrate</name>
    </ligand>
</feature>
<keyword evidence="3 6" id="KW-0645">Protease</keyword>
<evidence type="ECO:0000256" key="7">
    <source>
        <dbReference type="RuleBase" id="RU003653"/>
    </source>
</evidence>
<evidence type="ECO:0000256" key="4">
    <source>
        <dbReference type="ARBA" id="ARBA00022723"/>
    </source>
</evidence>
<keyword evidence="5 6" id="KW-0378">Hydrolase</keyword>
<feature type="binding site" evidence="6">
    <location>
        <position position="243"/>
    </location>
    <ligand>
        <name>a divalent metal cation</name>
        <dbReference type="ChEBI" id="CHEBI:60240"/>
        <label>2</label>
        <note>catalytic</note>
    </ligand>
</feature>
<evidence type="ECO:0000256" key="6">
    <source>
        <dbReference type="HAMAP-Rule" id="MF_01974"/>
    </source>
</evidence>
<evidence type="ECO:0000259" key="8">
    <source>
        <dbReference type="Pfam" id="PF00557"/>
    </source>
</evidence>
<dbReference type="NCBIfam" id="TIGR00500">
    <property type="entry name" value="met_pdase_I"/>
    <property type="match status" value="1"/>
</dbReference>
<comment type="function">
    <text evidence="1 6">Removes the N-terminal methionine from nascent proteins. The N-terminal methionine is often cleaved when the second residue in the primary sequence is small and uncharged (Met-Ala-, Cys, Gly, Pro, Ser, Thr, or Val). Requires deformylation of the N(alpha)-formylated initiator methionine before it can be hydrolyzed.</text>
</comment>
<feature type="binding site" evidence="6">
    <location>
        <position position="116"/>
    </location>
    <ligand>
        <name>a divalent metal cation</name>
        <dbReference type="ChEBI" id="CHEBI:60240"/>
        <label>2</label>
        <note>catalytic</note>
    </ligand>
</feature>
<proteinExistence type="inferred from homology"/>
<dbReference type="GO" id="GO:0006508">
    <property type="term" value="P:proteolysis"/>
    <property type="evidence" value="ECO:0007669"/>
    <property type="project" value="UniProtKB-KW"/>
</dbReference>
<feature type="binding site" evidence="6">
    <location>
        <position position="179"/>
    </location>
    <ligand>
        <name>a divalent metal cation</name>
        <dbReference type="ChEBI" id="CHEBI:60240"/>
        <label>2</label>
        <note>catalytic</note>
    </ligand>
</feature>
<dbReference type="Gene3D" id="3.90.230.10">
    <property type="entry name" value="Creatinase/methionine aminopeptidase superfamily"/>
    <property type="match status" value="1"/>
</dbReference>
<dbReference type="GO" id="GO:0004239">
    <property type="term" value="F:initiator methionyl aminopeptidase activity"/>
    <property type="evidence" value="ECO:0007669"/>
    <property type="project" value="UniProtKB-UniRule"/>
</dbReference>
<dbReference type="Proteomes" id="UP000003599">
    <property type="component" value="Unassembled WGS sequence"/>
</dbReference>
<evidence type="ECO:0000313" key="9">
    <source>
        <dbReference type="EMBL" id="EHR33101.1"/>
    </source>
</evidence>
<dbReference type="PRINTS" id="PR00599">
    <property type="entry name" value="MAPEPTIDASE"/>
</dbReference>
<dbReference type="EMBL" id="AGEF01000009">
    <property type="protein sequence ID" value="EHR33101.1"/>
    <property type="molecule type" value="Genomic_DNA"/>
</dbReference>
<accession>H3NF86</accession>
<dbReference type="InterPro" id="IPR036005">
    <property type="entry name" value="Creatinase/aminopeptidase-like"/>
</dbReference>
<dbReference type="GO" id="GO:0005829">
    <property type="term" value="C:cytosol"/>
    <property type="evidence" value="ECO:0007669"/>
    <property type="project" value="TreeGrafter"/>
</dbReference>
<dbReference type="PANTHER" id="PTHR43330">
    <property type="entry name" value="METHIONINE AMINOPEPTIDASE"/>
    <property type="match status" value="1"/>
</dbReference>
<dbReference type="eggNOG" id="COG0024">
    <property type="taxonomic scope" value="Bacteria"/>
</dbReference>
<comment type="catalytic activity">
    <reaction evidence="6 7">
        <text>Release of N-terminal amino acids, preferentially methionine, from peptides and arylamides.</text>
        <dbReference type="EC" id="3.4.11.18"/>
    </reaction>
</comment>
<feature type="binding site" evidence="6">
    <location>
        <position position="243"/>
    </location>
    <ligand>
        <name>a divalent metal cation</name>
        <dbReference type="ChEBI" id="CHEBI:60240"/>
        <label>1</label>
    </ligand>
</feature>
<comment type="caution">
    <text evidence="9">The sequence shown here is derived from an EMBL/GenBank/DDBJ whole genome shotgun (WGS) entry which is preliminary data.</text>
</comment>
<feature type="domain" description="Peptidase M24" evidence="8">
    <location>
        <begin position="22"/>
        <end position="250"/>
    </location>
</feature>
<dbReference type="InterPro" id="IPR001714">
    <property type="entry name" value="Pept_M24_MAP"/>
</dbReference>
<dbReference type="PATRIC" id="fig|883103.3.peg.1186"/>
<dbReference type="SUPFAM" id="SSF55920">
    <property type="entry name" value="Creatinase/aminopeptidase"/>
    <property type="match status" value="1"/>
</dbReference>
<name>H3NF86_9LACT</name>
<dbReference type="HAMAP" id="MF_01974">
    <property type="entry name" value="MetAP_1"/>
    <property type="match status" value="1"/>
</dbReference>
<sequence>MSKIDEGKDDEMITLKSKREIESMNQSGSILAEIHERLRDFIKPGVTGLEIDQFVENIIDEKGAEAEQKGYQGYEYATCVTINDEICHGFPRKEPLEEGDLVKVDMVINYEGALSDSCWSYAVGEVSEEVRHLMEVTREALYVGIEAAQPGNRIGDIGAAIQAFVEPKGYSVVREFVGHGIGPTLHESPSIPHYGTAGRGKRLKPGMVITIEPMINTGAWKSKMDDNGWTARTIDGGYSCQYEHTLAITEDGPQILTKQKGE</sequence>
<organism evidence="9 10">
    <name type="scientific">Dolosigranulum pigrum ATCC 51524</name>
    <dbReference type="NCBI Taxonomy" id="883103"/>
    <lineage>
        <taxon>Bacteria</taxon>
        <taxon>Bacillati</taxon>
        <taxon>Bacillota</taxon>
        <taxon>Bacilli</taxon>
        <taxon>Lactobacillales</taxon>
        <taxon>Carnobacteriaceae</taxon>
        <taxon>Dolosigranulum</taxon>
    </lineage>
</organism>
<dbReference type="EC" id="3.4.11.18" evidence="6 7"/>
<keyword evidence="4 6" id="KW-0479">Metal-binding</keyword>
<dbReference type="PROSITE" id="PS00680">
    <property type="entry name" value="MAP_1"/>
    <property type="match status" value="1"/>
</dbReference>
<dbReference type="PANTHER" id="PTHR43330:SF17">
    <property type="entry name" value="METHIONINE AMINOPEPTIDASE"/>
    <property type="match status" value="1"/>
</dbReference>
<dbReference type="InterPro" id="IPR002467">
    <property type="entry name" value="Pept_M24A_MAP1"/>
</dbReference>
<dbReference type="CDD" id="cd01086">
    <property type="entry name" value="MetAP1"/>
    <property type="match status" value="1"/>
</dbReference>
<evidence type="ECO:0000256" key="5">
    <source>
        <dbReference type="ARBA" id="ARBA00022801"/>
    </source>
</evidence>
<comment type="subunit">
    <text evidence="6">Monomer.</text>
</comment>
<evidence type="ECO:0000313" key="10">
    <source>
        <dbReference type="Proteomes" id="UP000003599"/>
    </source>
</evidence>
<dbReference type="Pfam" id="PF00557">
    <property type="entry name" value="Peptidase_M24"/>
    <property type="match status" value="1"/>
</dbReference>
<feature type="binding site" evidence="6">
    <location>
        <position position="212"/>
    </location>
    <ligand>
        <name>a divalent metal cation</name>
        <dbReference type="ChEBI" id="CHEBI:60240"/>
        <label>2</label>
        <note>catalytic</note>
    </ligand>
</feature>
<dbReference type="GO" id="GO:0070006">
    <property type="term" value="F:metalloaminopeptidase activity"/>
    <property type="evidence" value="ECO:0007669"/>
    <property type="project" value="UniProtKB-UniRule"/>
</dbReference>
<evidence type="ECO:0000256" key="2">
    <source>
        <dbReference type="ARBA" id="ARBA00022438"/>
    </source>
</evidence>
<protein>
    <recommendedName>
        <fullName evidence="6 7">Methionine aminopeptidase</fullName>
        <shortName evidence="6">MAP</shortName>
        <shortName evidence="6">MetAP</shortName>
        <ecNumber evidence="6 7">3.4.11.18</ecNumber>
    </recommendedName>
    <alternativeName>
        <fullName evidence="6">Peptidase M</fullName>
    </alternativeName>
</protein>
<reference evidence="9 10" key="1">
    <citation type="submission" date="2012-01" db="EMBL/GenBank/DDBJ databases">
        <title>The Genome Sequence of Dolosigranulum pigrum ATCC 51524.</title>
        <authorList>
            <consortium name="The Broad Institute Genome Sequencing Platform"/>
            <person name="Earl A."/>
            <person name="Ward D."/>
            <person name="Feldgarden M."/>
            <person name="Gevers D."/>
            <person name="Huys G."/>
            <person name="Young S.K."/>
            <person name="Zeng Q."/>
            <person name="Gargeya S."/>
            <person name="Fitzgerald M."/>
            <person name="Haas B."/>
            <person name="Abouelleil A."/>
            <person name="Alvarado L."/>
            <person name="Arachchi H.M."/>
            <person name="Berlin A."/>
            <person name="Chapman S.B."/>
            <person name="Gearin G."/>
            <person name="Goldberg J."/>
            <person name="Griggs A."/>
            <person name="Gujja S."/>
            <person name="Hansen M."/>
            <person name="Heiman D."/>
            <person name="Howarth C."/>
            <person name="Larimer J."/>
            <person name="Lui A."/>
            <person name="MacDonald P.J.P."/>
            <person name="McCowen C."/>
            <person name="Montmayeur A."/>
            <person name="Murphy C."/>
            <person name="Neiman D."/>
            <person name="Pearson M."/>
            <person name="Priest M."/>
            <person name="Roberts A."/>
            <person name="Saif S."/>
            <person name="Shea T."/>
            <person name="Sisk P."/>
            <person name="Stolte C."/>
            <person name="Sykes S."/>
            <person name="Wortman J."/>
            <person name="Nusbaum C."/>
            <person name="Birren B."/>
        </authorList>
    </citation>
    <scope>NUCLEOTIDE SEQUENCE [LARGE SCALE GENOMIC DNA]</scope>
    <source>
        <strain evidence="9 10">ATCC 51524</strain>
    </source>
</reference>
<dbReference type="GO" id="GO:0046872">
    <property type="term" value="F:metal ion binding"/>
    <property type="evidence" value="ECO:0007669"/>
    <property type="project" value="UniProtKB-UniRule"/>
</dbReference>
<keyword evidence="10" id="KW-1185">Reference proteome</keyword>
<comment type="similarity">
    <text evidence="6">Belongs to the peptidase M24A family. Methionine aminopeptidase type 1 subfamily.</text>
</comment>
<dbReference type="HOGENOM" id="CLU_015857_0_1_9"/>
<dbReference type="AlphaFoldDB" id="H3NF86"/>
<comment type="cofactor">
    <cofactor evidence="6">
        <name>Co(2+)</name>
        <dbReference type="ChEBI" id="CHEBI:48828"/>
    </cofactor>
    <cofactor evidence="6">
        <name>Zn(2+)</name>
        <dbReference type="ChEBI" id="CHEBI:29105"/>
    </cofactor>
    <cofactor evidence="6">
        <name>Mn(2+)</name>
        <dbReference type="ChEBI" id="CHEBI:29035"/>
    </cofactor>
    <cofactor evidence="6">
        <name>Fe(2+)</name>
        <dbReference type="ChEBI" id="CHEBI:29033"/>
    </cofactor>
    <text evidence="6">Binds 2 divalent metal cations per subunit. Has a high-affinity and a low affinity metal-binding site. The true nature of the physiological cofactor is under debate. The enzyme is active with cobalt, zinc, manganese or divalent iron ions. Most likely, methionine aminopeptidases function as mononuclear Fe(2+)-metalloproteases under physiological conditions, and the catalytically relevant metal-binding site has been assigned to the histidine-containing high-affinity site.</text>
</comment>
<feature type="binding site" evidence="6">
    <location>
        <position position="116"/>
    </location>
    <ligand>
        <name>a divalent metal cation</name>
        <dbReference type="ChEBI" id="CHEBI:60240"/>
        <label>1</label>
    </ligand>
</feature>
<dbReference type="InterPro" id="IPR000994">
    <property type="entry name" value="Pept_M24"/>
</dbReference>
<feature type="binding site" evidence="6">
    <location>
        <position position="186"/>
    </location>
    <ligand>
        <name>substrate</name>
    </ligand>
</feature>
<gene>
    <name evidence="6" type="primary">map</name>
    <name evidence="9" type="ORF">HMPREF9703_01217</name>
</gene>